<protein>
    <submittedName>
        <fullName evidence="2">Uncharacterized protein</fullName>
    </submittedName>
</protein>
<proteinExistence type="predicted"/>
<organism evidence="2 3">
    <name type="scientific">Neolentinus lepideus HHB14362 ss-1</name>
    <dbReference type="NCBI Taxonomy" id="1314782"/>
    <lineage>
        <taxon>Eukaryota</taxon>
        <taxon>Fungi</taxon>
        <taxon>Dikarya</taxon>
        <taxon>Basidiomycota</taxon>
        <taxon>Agaricomycotina</taxon>
        <taxon>Agaricomycetes</taxon>
        <taxon>Gloeophyllales</taxon>
        <taxon>Gloeophyllaceae</taxon>
        <taxon>Neolentinus</taxon>
    </lineage>
</organism>
<evidence type="ECO:0000256" key="1">
    <source>
        <dbReference type="SAM" id="MobiDB-lite"/>
    </source>
</evidence>
<keyword evidence="3" id="KW-1185">Reference proteome</keyword>
<feature type="compositionally biased region" description="Low complexity" evidence="1">
    <location>
        <begin position="88"/>
        <end position="124"/>
    </location>
</feature>
<dbReference type="STRING" id="1314782.A0A165QBN1"/>
<feature type="region of interest" description="Disordered" evidence="1">
    <location>
        <begin position="78"/>
        <end position="258"/>
    </location>
</feature>
<evidence type="ECO:0000313" key="3">
    <source>
        <dbReference type="Proteomes" id="UP000076761"/>
    </source>
</evidence>
<sequence>MSSFLSAVFGCCLRAKSTSPERPDETTHLIPAAQDVDVPPQRPHVVVVDPQKMKERLQTIVRSKEGKMVNVHLPAPFNVHNRVLPNGQSSTSRSTRYPSPQPSLQTSRSTTSLQQDGAMAQEAGAGEEENGYIRPTLNVRLVKTAGPVNRGRPGSRSRLGRFGEERRAENGSGGDAGNENENGGEGGEVAVESGPESGQEGENADVRVCGSRSSDTRISPCDDPKGPTPPQPRQKQTSSIRRGFKIQSTSALSRSWGD</sequence>
<feature type="compositionally biased region" description="Polar residues" evidence="1">
    <location>
        <begin position="233"/>
        <end position="258"/>
    </location>
</feature>
<dbReference type="InParanoid" id="A0A165QBN1"/>
<dbReference type="EMBL" id="KV425598">
    <property type="protein sequence ID" value="KZT22192.1"/>
    <property type="molecule type" value="Genomic_DNA"/>
</dbReference>
<reference evidence="2 3" key="1">
    <citation type="journal article" date="2016" name="Mol. Biol. Evol.">
        <title>Comparative Genomics of Early-Diverging Mushroom-Forming Fungi Provides Insights into the Origins of Lignocellulose Decay Capabilities.</title>
        <authorList>
            <person name="Nagy L.G."/>
            <person name="Riley R."/>
            <person name="Tritt A."/>
            <person name="Adam C."/>
            <person name="Daum C."/>
            <person name="Floudas D."/>
            <person name="Sun H."/>
            <person name="Yadav J.S."/>
            <person name="Pangilinan J."/>
            <person name="Larsson K.H."/>
            <person name="Matsuura K."/>
            <person name="Barry K."/>
            <person name="Labutti K."/>
            <person name="Kuo R."/>
            <person name="Ohm R.A."/>
            <person name="Bhattacharya S.S."/>
            <person name="Shirouzu T."/>
            <person name="Yoshinaga Y."/>
            <person name="Martin F.M."/>
            <person name="Grigoriev I.V."/>
            <person name="Hibbett D.S."/>
        </authorList>
    </citation>
    <scope>NUCLEOTIDE SEQUENCE [LARGE SCALE GENOMIC DNA]</scope>
    <source>
        <strain evidence="2 3">HHB14362 ss-1</strain>
    </source>
</reference>
<dbReference type="OrthoDB" id="3227079at2759"/>
<name>A0A165QBN1_9AGAM</name>
<gene>
    <name evidence="2" type="ORF">NEOLEDRAFT_1181086</name>
</gene>
<evidence type="ECO:0000313" key="2">
    <source>
        <dbReference type="EMBL" id="KZT22192.1"/>
    </source>
</evidence>
<feature type="compositionally biased region" description="Low complexity" evidence="1">
    <location>
        <begin position="188"/>
        <end position="198"/>
    </location>
</feature>
<accession>A0A165QBN1</accession>
<dbReference type="Proteomes" id="UP000076761">
    <property type="component" value="Unassembled WGS sequence"/>
</dbReference>
<dbReference type="AlphaFoldDB" id="A0A165QBN1"/>